<dbReference type="GO" id="GO:0000309">
    <property type="term" value="F:nicotinamide-nucleotide adenylyltransferase activity"/>
    <property type="evidence" value="ECO:0007669"/>
    <property type="project" value="TreeGrafter"/>
</dbReference>
<protein>
    <recommendedName>
        <fullName evidence="1">Cytidyltransferase-like domain-containing protein</fullName>
    </recommendedName>
</protein>
<dbReference type="InterPro" id="IPR014729">
    <property type="entry name" value="Rossmann-like_a/b/a_fold"/>
</dbReference>
<dbReference type="Proteomes" id="UP000324974">
    <property type="component" value="Chromosome"/>
</dbReference>
<dbReference type="EMBL" id="CP042425">
    <property type="protein sequence ID" value="QEL15223.1"/>
    <property type="molecule type" value="Genomic_DNA"/>
</dbReference>
<feature type="domain" description="Cytidyltransferase-like" evidence="1">
    <location>
        <begin position="25"/>
        <end position="64"/>
    </location>
</feature>
<dbReference type="GO" id="GO:0005737">
    <property type="term" value="C:cytoplasm"/>
    <property type="evidence" value="ECO:0007669"/>
    <property type="project" value="TreeGrafter"/>
</dbReference>
<dbReference type="OrthoDB" id="156876at2"/>
<proteinExistence type="predicted"/>
<dbReference type="Gene3D" id="3.40.50.620">
    <property type="entry name" value="HUPs"/>
    <property type="match status" value="1"/>
</dbReference>
<dbReference type="RefSeq" id="WP_149110053.1">
    <property type="nucleotide sequence ID" value="NZ_CP042425.1"/>
</dbReference>
<reference evidence="3" key="1">
    <citation type="submission" date="2019-08" db="EMBL/GenBank/DDBJ databases">
        <title>Limnoglobus roseus gen. nov., sp. nov., a novel freshwater planctomycete with a giant genome from the family Gemmataceae.</title>
        <authorList>
            <person name="Kulichevskaya I.S."/>
            <person name="Naumoff D.G."/>
            <person name="Miroshnikov K."/>
            <person name="Ivanova A."/>
            <person name="Philippov D.A."/>
            <person name="Hakobyan A."/>
            <person name="Rijpstra I.C."/>
            <person name="Sinninghe Damste J.S."/>
            <person name="Liesack W."/>
            <person name="Dedysh S.N."/>
        </authorList>
    </citation>
    <scope>NUCLEOTIDE SEQUENCE [LARGE SCALE GENOMIC DNA]</scope>
    <source>
        <strain evidence="3">PX52</strain>
    </source>
</reference>
<keyword evidence="3" id="KW-1185">Reference proteome</keyword>
<gene>
    <name evidence="2" type="ORF">PX52LOC_02138</name>
</gene>
<dbReference type="PANTHER" id="PTHR31285">
    <property type="entry name" value="NICOTINAMIDE MONONUCLEOTIDE ADENYLYLTRANSFERASE"/>
    <property type="match status" value="1"/>
</dbReference>
<evidence type="ECO:0000313" key="3">
    <source>
        <dbReference type="Proteomes" id="UP000324974"/>
    </source>
</evidence>
<dbReference type="SUPFAM" id="SSF52374">
    <property type="entry name" value="Nucleotidylyl transferase"/>
    <property type="match status" value="1"/>
</dbReference>
<sequence length="188" mass="20544">MTAADHYCHEPDGSTRTGSPLPAVVFPGSFNPLHDGHTTLAEVAARVLGLPVAFELSTANVDKPGLAADEVTRRVAQFRGHAPVWVTRAATFARKAELFPGATFVVGFDTAVRLIDPKYYGGDPALRDAGLRTLLDRDCRVLVGGRMVGEGFRVWEAALVGEEFRTLFTTLGEDDFRRDRSSTELRNR</sequence>
<dbReference type="GO" id="GO:0016887">
    <property type="term" value="F:ATP hydrolysis activity"/>
    <property type="evidence" value="ECO:0007669"/>
    <property type="project" value="TreeGrafter"/>
</dbReference>
<dbReference type="KEGG" id="lrs:PX52LOC_02138"/>
<dbReference type="PANTHER" id="PTHR31285:SF0">
    <property type="entry name" value="NICOTINAMIDE MONONUCLEOTIDE ADENYLYLTRANSFERASE"/>
    <property type="match status" value="1"/>
</dbReference>
<accession>A0A5C1AAM2</accession>
<organism evidence="2 3">
    <name type="scientific">Limnoglobus roseus</name>
    <dbReference type="NCBI Taxonomy" id="2598579"/>
    <lineage>
        <taxon>Bacteria</taxon>
        <taxon>Pseudomonadati</taxon>
        <taxon>Planctomycetota</taxon>
        <taxon>Planctomycetia</taxon>
        <taxon>Gemmatales</taxon>
        <taxon>Gemmataceae</taxon>
        <taxon>Limnoglobus</taxon>
    </lineage>
</organism>
<name>A0A5C1AAM2_9BACT</name>
<dbReference type="InterPro" id="IPR004821">
    <property type="entry name" value="Cyt_trans-like"/>
</dbReference>
<dbReference type="AlphaFoldDB" id="A0A5C1AAM2"/>
<evidence type="ECO:0000259" key="1">
    <source>
        <dbReference type="Pfam" id="PF01467"/>
    </source>
</evidence>
<evidence type="ECO:0000313" key="2">
    <source>
        <dbReference type="EMBL" id="QEL15223.1"/>
    </source>
</evidence>
<dbReference type="Pfam" id="PF01467">
    <property type="entry name" value="CTP_transf_like"/>
    <property type="match status" value="1"/>
</dbReference>